<gene>
    <name evidence="1" type="ORF">P3T76_001902</name>
</gene>
<dbReference type="AlphaFoldDB" id="A0AAD9GWE4"/>
<evidence type="ECO:0000313" key="2">
    <source>
        <dbReference type="Proteomes" id="UP001259832"/>
    </source>
</evidence>
<accession>A0AAD9GWE4</accession>
<dbReference type="EMBL" id="JASMQC010000003">
    <property type="protein sequence ID" value="KAK1946349.1"/>
    <property type="molecule type" value="Genomic_DNA"/>
</dbReference>
<organism evidence="1 2">
    <name type="scientific">Phytophthora citrophthora</name>
    <dbReference type="NCBI Taxonomy" id="4793"/>
    <lineage>
        <taxon>Eukaryota</taxon>
        <taxon>Sar</taxon>
        <taxon>Stramenopiles</taxon>
        <taxon>Oomycota</taxon>
        <taxon>Peronosporomycetes</taxon>
        <taxon>Peronosporales</taxon>
        <taxon>Peronosporaceae</taxon>
        <taxon>Phytophthora</taxon>
    </lineage>
</organism>
<sequence>MKNDELLNAVFRFKYKAPSHIQEAATCAAYAKFFMSFVSSLEASPDVAELQCGRVEPLADDRVVPASAFAAHEIDALQRVVERLAAPSGAHQRGDVWYDPWLPKYGCVVQRTKKSATEVKIDVLYVDKWEHKLHLLPSGENVDSAVPMTHGIFHCADLDSELEMEFSTEFGTELEKVLYNTGDARSAARNELGHQKTPQFIAAVVRRTIHSLLDGDSGIGTVSFAARGGTTDVGRHTGGRARDTCWALIQAVIERNLCCGEGLFRKTIVSMQLKLIQDAADEVEERLSEDVNVGGGCAAVDDVFYMLQVIVQNIVELLGCGYEVSALQTQCTTLRSRIEGFVDVLNQETANRYILPGSEMLQQLSRLSSVVEMTNPNRVSDLSSKENTEERHQRAWANLEGCDYTEERHQRAWANLEGCDYTDGASCTLSGLLLWVKSNSSPVSYKSILMLRTMEAFMFERSKILIDAGDYDSSIDLELLHELVMLYQQVVTKWRKIPQLTSVLDVEQRSREMLLKWVAFCLVHQTCVREVPLCAQYNIALNWQDLKVAVLNDQAAIAALQHVARYIRTWNTHTGQPRLFHLMKQDPTFDFGLKFGLSCDAMVDVYNREVGIWDAYVRGKWGEIEAKKKRAAQLRDEIVGKQQILSAKRSLLANEEHRLTCQFPEEVWYRKSSLKSQLENSVRQIRSSIQQKEAELKRTLAVPPYLVRPLPPAKNDAIQVVFMLTMPRKLELLGSLCLTAQRAVAPPSPTSEMVTLPEMSNSEWTTFYAQYASSRALQTTAKVFTANLAPFSVPCTLGPQSVDNLYNLNQYSSECVWNPSLVGTTLTWVDSFGVKVDPFAATEASVIASFVENLPRSSQKLQWMNDWPGEGDTRGNMVYANFQQQPDGFEKASFVALASLRAFSNQQYRKLMWALLDDILPWSDSCVGTIVRQSLYQVGTLTDEASPQQLWKSDMHRTTEGLATFCATLEVIVQKLKHTPCDFENVPLLSELAGFALQYSADARATVMKFSQMARRWAEDARSEYKEESDPKLVGRIRQKECVLYGFALLAHTLGPLDDEAAQESCELIVLFRTAFLCSSINERCSDMMLRTNSKVSEMMSRRIPDLVGYVKKDCDRVLTGLVRLVSATAPERLKWNQFREISTTKGKFGSCFEAVDEVKGSIIPSTCSQELF</sequence>
<dbReference type="Proteomes" id="UP001259832">
    <property type="component" value="Unassembled WGS sequence"/>
</dbReference>
<comment type="caution">
    <text evidence="1">The sequence shown here is derived from an EMBL/GenBank/DDBJ whole genome shotgun (WGS) entry which is preliminary data.</text>
</comment>
<reference evidence="1" key="1">
    <citation type="submission" date="2023-08" db="EMBL/GenBank/DDBJ databases">
        <title>Reference Genome Resource for the Citrus Pathogen Phytophthora citrophthora.</title>
        <authorList>
            <person name="Moller H."/>
            <person name="Coetzee B."/>
            <person name="Rose L.J."/>
            <person name="Van Niekerk J.M."/>
        </authorList>
    </citation>
    <scope>NUCLEOTIDE SEQUENCE</scope>
    <source>
        <strain evidence="1">STE-U-9442</strain>
    </source>
</reference>
<protein>
    <submittedName>
        <fullName evidence="1">Uncharacterized protein</fullName>
    </submittedName>
</protein>
<proteinExistence type="predicted"/>
<evidence type="ECO:0000313" key="1">
    <source>
        <dbReference type="EMBL" id="KAK1946349.1"/>
    </source>
</evidence>
<name>A0AAD9GWE4_9STRA</name>
<keyword evidence="2" id="KW-1185">Reference proteome</keyword>